<evidence type="ECO:0000259" key="1">
    <source>
        <dbReference type="Pfam" id="PF23892"/>
    </source>
</evidence>
<feature type="domain" description="Cytochrome c-type biogenesis protein H Ig-like" evidence="1">
    <location>
        <begin position="55"/>
        <end position="160"/>
    </location>
</feature>
<dbReference type="InterPro" id="IPR056412">
    <property type="entry name" value="Ig_CycH"/>
</dbReference>
<organism evidence="2">
    <name type="scientific">Candidatus Tenderia electrophaga</name>
    <dbReference type="NCBI Taxonomy" id="1748243"/>
    <lineage>
        <taxon>Bacteria</taxon>
        <taxon>Pseudomonadati</taxon>
        <taxon>Pseudomonadota</taxon>
        <taxon>Gammaproteobacteria</taxon>
        <taxon>Candidatus Tenderiales</taxon>
        <taxon>Candidatus Tenderiaceae</taxon>
        <taxon>Candidatus Tenderia</taxon>
    </lineage>
</organism>
<accession>A0A832N2K0</accession>
<comment type="caution">
    <text evidence="2">The sequence shown here is derived from an EMBL/GenBank/DDBJ whole genome shotgun (WGS) entry which is preliminary data.</text>
</comment>
<gene>
    <name evidence="2" type="ORF">ENJ65_00160</name>
</gene>
<reference evidence="2" key="1">
    <citation type="journal article" date="2020" name="mSystems">
        <title>Genome- and Community-Level Interaction Insights into Carbon Utilization and Element Cycling Functions of Hydrothermarchaeota in Hydrothermal Sediment.</title>
        <authorList>
            <person name="Zhou Z."/>
            <person name="Liu Y."/>
            <person name="Xu W."/>
            <person name="Pan J."/>
            <person name="Luo Z.H."/>
            <person name="Li M."/>
        </authorList>
    </citation>
    <scope>NUCLEOTIDE SEQUENCE [LARGE SCALE GENOMIC DNA]</scope>
    <source>
        <strain evidence="2">HyVt-505</strain>
    </source>
</reference>
<dbReference type="Pfam" id="PF23892">
    <property type="entry name" value="Ig_CycH"/>
    <property type="match status" value="1"/>
</dbReference>
<sequence length="164" mass="16970">MPPGSEDIEVMHANITEAKSYLERQQAGEFGQAPAQQHLSDVATTAKAAVTAQVKGRVSIAADLAGKFADNDTLFIFARAANGPPMPLAIIRATASELPLEFSLDEGMAMMPSMSLAKFSEVVVGARISKTGNAMPQSGDLQGATAAVAVGSEGLEIVIDTVVP</sequence>
<name>A0A832N2K0_9GAMM</name>
<dbReference type="Proteomes" id="UP000885832">
    <property type="component" value="Unassembled WGS sequence"/>
</dbReference>
<dbReference type="EMBL" id="DRNF01000012">
    <property type="protein sequence ID" value="HHJ80025.1"/>
    <property type="molecule type" value="Genomic_DNA"/>
</dbReference>
<protein>
    <recommendedName>
        <fullName evidence="1">Cytochrome c-type biogenesis protein H Ig-like domain-containing protein</fullName>
    </recommendedName>
</protein>
<evidence type="ECO:0000313" key="2">
    <source>
        <dbReference type="EMBL" id="HHJ80025.1"/>
    </source>
</evidence>
<proteinExistence type="predicted"/>
<dbReference type="AlphaFoldDB" id="A0A832N2K0"/>